<accession>A0AAX1TZ78</accession>
<comment type="caution">
    <text evidence="1">The sequence shown here is derived from an EMBL/GenBank/DDBJ whole genome shotgun (WGS) entry which is preliminary data.</text>
</comment>
<dbReference type="AlphaFoldDB" id="A0AAX1TZ78"/>
<name>A0AAX1TZ78_BIFAD</name>
<gene>
    <name evidence="1" type="ORF">DW139_04280</name>
</gene>
<dbReference type="EMBL" id="QRLP01000002">
    <property type="protein sequence ID" value="RHJ18793.1"/>
    <property type="molecule type" value="Genomic_DNA"/>
</dbReference>
<sequence>MIYQIGVSKIRDMQKKENNQTQAAIEFQSIVRNNVRMILARFPQKQESFASALQMSQASISKKLNGKADWTSADIANAAVYFGLPFYVLVSPTALKDYLFADSEAEYQLGHFAPTDISRHELSAPAGVRYLRKPDGGEDRSHGANGLPRFFVMPETNRLALRAPEC</sequence>
<dbReference type="InterPro" id="IPR010982">
    <property type="entry name" value="Lambda_DNA-bd_dom_sf"/>
</dbReference>
<evidence type="ECO:0000313" key="1">
    <source>
        <dbReference type="EMBL" id="RHJ18793.1"/>
    </source>
</evidence>
<proteinExistence type="predicted"/>
<dbReference type="Proteomes" id="UP000284589">
    <property type="component" value="Unassembled WGS sequence"/>
</dbReference>
<dbReference type="GO" id="GO:0003677">
    <property type="term" value="F:DNA binding"/>
    <property type="evidence" value="ECO:0007669"/>
    <property type="project" value="InterPro"/>
</dbReference>
<evidence type="ECO:0000313" key="2">
    <source>
        <dbReference type="Proteomes" id="UP000284589"/>
    </source>
</evidence>
<protein>
    <recommendedName>
        <fullName evidence="3">HTH cro/C1-type domain-containing protein</fullName>
    </recommendedName>
</protein>
<evidence type="ECO:0008006" key="3">
    <source>
        <dbReference type="Google" id="ProtNLM"/>
    </source>
</evidence>
<reference evidence="1 2" key="1">
    <citation type="submission" date="2018-08" db="EMBL/GenBank/DDBJ databases">
        <title>A genome reference for cultivated species of the human gut microbiota.</title>
        <authorList>
            <person name="Zou Y."/>
            <person name="Xue W."/>
            <person name="Luo G."/>
        </authorList>
    </citation>
    <scope>NUCLEOTIDE SEQUENCE [LARGE SCALE GENOMIC DNA]</scope>
    <source>
        <strain evidence="1 2">AM12-20</strain>
    </source>
</reference>
<dbReference type="SUPFAM" id="SSF47413">
    <property type="entry name" value="lambda repressor-like DNA-binding domains"/>
    <property type="match status" value="1"/>
</dbReference>
<organism evidence="1 2">
    <name type="scientific">Bifidobacterium adolescentis</name>
    <dbReference type="NCBI Taxonomy" id="1680"/>
    <lineage>
        <taxon>Bacteria</taxon>
        <taxon>Bacillati</taxon>
        <taxon>Actinomycetota</taxon>
        <taxon>Actinomycetes</taxon>
        <taxon>Bifidobacteriales</taxon>
        <taxon>Bifidobacteriaceae</taxon>
        <taxon>Bifidobacterium</taxon>
    </lineage>
</organism>